<dbReference type="PANTHER" id="PTHR43673:SF2">
    <property type="entry name" value="NITROREDUCTASE"/>
    <property type="match status" value="1"/>
</dbReference>
<proteinExistence type="inferred from homology"/>
<dbReference type="Pfam" id="PF00881">
    <property type="entry name" value="Nitroreductase"/>
    <property type="match status" value="1"/>
</dbReference>
<dbReference type="Proteomes" id="UP001146793">
    <property type="component" value="Unassembled WGS sequence"/>
</dbReference>
<comment type="cofactor">
    <cofactor evidence="1">
        <name>FMN</name>
        <dbReference type="ChEBI" id="CHEBI:58210"/>
    </cofactor>
</comment>
<gene>
    <name evidence="8" type="ORF">M0812_00800</name>
</gene>
<keyword evidence="3" id="KW-0285">Flavoprotein</keyword>
<accession>A0AAV8A209</accession>
<evidence type="ECO:0000313" key="9">
    <source>
        <dbReference type="Proteomes" id="UP001146793"/>
    </source>
</evidence>
<organism evidence="8 9">
    <name type="scientific">Anaeramoeba flamelloides</name>
    <dbReference type="NCBI Taxonomy" id="1746091"/>
    <lineage>
        <taxon>Eukaryota</taxon>
        <taxon>Metamonada</taxon>
        <taxon>Anaeramoebidae</taxon>
        <taxon>Anaeramoeba</taxon>
    </lineage>
</organism>
<evidence type="ECO:0000256" key="2">
    <source>
        <dbReference type="ARBA" id="ARBA00007118"/>
    </source>
</evidence>
<evidence type="ECO:0000256" key="1">
    <source>
        <dbReference type="ARBA" id="ARBA00001917"/>
    </source>
</evidence>
<sequence length="179" mass="20785">MEQSIETITKRRSMRAYEEKEVSEETLSEIIRIARSAPSAGNLQSYYILSVRNKQLLKKLWKHSMEQDQVKDCSVLLVFCADLEQSAKKYRSRGRDLYCIQDATIVCAYAQLACQFFGLGSCWVGSFFEEEVAETLELDQTKYLPIALLPIGFTHPDEKKRMAKRPKKRKDLEEVYKKL</sequence>
<evidence type="ECO:0000256" key="4">
    <source>
        <dbReference type="ARBA" id="ARBA00022643"/>
    </source>
</evidence>
<comment type="caution">
    <text evidence="8">The sequence shown here is derived from an EMBL/GenBank/DDBJ whole genome shotgun (WGS) entry which is preliminary data.</text>
</comment>
<dbReference type="SUPFAM" id="SSF55469">
    <property type="entry name" value="FMN-dependent nitroreductase-like"/>
    <property type="match status" value="1"/>
</dbReference>
<dbReference type="InterPro" id="IPR000415">
    <property type="entry name" value="Nitroreductase-like"/>
</dbReference>
<feature type="region of interest" description="Disordered" evidence="6">
    <location>
        <begin position="158"/>
        <end position="179"/>
    </location>
</feature>
<name>A0AAV8A209_9EUKA</name>
<feature type="domain" description="Nitroreductase" evidence="7">
    <location>
        <begin position="8"/>
        <end position="68"/>
    </location>
</feature>
<protein>
    <submittedName>
        <fullName evidence="8">Nad(P)h nitroreductase ydgi-related</fullName>
    </submittedName>
</protein>
<evidence type="ECO:0000256" key="3">
    <source>
        <dbReference type="ARBA" id="ARBA00022630"/>
    </source>
</evidence>
<keyword evidence="5" id="KW-0560">Oxidoreductase</keyword>
<comment type="similarity">
    <text evidence="2">Belongs to the nitroreductase family.</text>
</comment>
<evidence type="ECO:0000259" key="7">
    <source>
        <dbReference type="Pfam" id="PF00881"/>
    </source>
</evidence>
<keyword evidence="4" id="KW-0288">FMN</keyword>
<dbReference type="GO" id="GO:0016491">
    <property type="term" value="F:oxidoreductase activity"/>
    <property type="evidence" value="ECO:0007669"/>
    <property type="project" value="UniProtKB-KW"/>
</dbReference>
<dbReference type="InterPro" id="IPR029479">
    <property type="entry name" value="Nitroreductase"/>
</dbReference>
<dbReference type="EMBL" id="JANTQA010000015">
    <property type="protein sequence ID" value="KAJ3448321.1"/>
    <property type="molecule type" value="Genomic_DNA"/>
</dbReference>
<dbReference type="PANTHER" id="PTHR43673">
    <property type="entry name" value="NAD(P)H NITROREDUCTASE YDGI-RELATED"/>
    <property type="match status" value="1"/>
</dbReference>
<feature type="compositionally biased region" description="Basic and acidic residues" evidence="6">
    <location>
        <begin position="170"/>
        <end position="179"/>
    </location>
</feature>
<dbReference type="AlphaFoldDB" id="A0AAV8A209"/>
<evidence type="ECO:0000256" key="6">
    <source>
        <dbReference type="SAM" id="MobiDB-lite"/>
    </source>
</evidence>
<reference evidence="8" key="1">
    <citation type="submission" date="2022-08" db="EMBL/GenBank/DDBJ databases">
        <title>Novel sulphate-reducing endosymbionts in the free-living metamonad Anaeramoeba.</title>
        <authorList>
            <person name="Jerlstrom-Hultqvist J."/>
            <person name="Cepicka I."/>
            <person name="Gallot-Lavallee L."/>
            <person name="Salas-Leiva D."/>
            <person name="Curtis B.A."/>
            <person name="Zahonova K."/>
            <person name="Pipaliya S."/>
            <person name="Dacks J."/>
            <person name="Roger A.J."/>
        </authorList>
    </citation>
    <scope>NUCLEOTIDE SEQUENCE</scope>
    <source>
        <strain evidence="8">Busselton2</strain>
    </source>
</reference>
<evidence type="ECO:0000313" key="8">
    <source>
        <dbReference type="EMBL" id="KAJ3448321.1"/>
    </source>
</evidence>
<dbReference type="Gene3D" id="3.40.109.10">
    <property type="entry name" value="NADH Oxidase"/>
    <property type="match status" value="1"/>
</dbReference>
<evidence type="ECO:0000256" key="5">
    <source>
        <dbReference type="ARBA" id="ARBA00023002"/>
    </source>
</evidence>